<dbReference type="InterPro" id="IPR000515">
    <property type="entry name" value="MetI-like"/>
</dbReference>
<evidence type="ECO:0000256" key="5">
    <source>
        <dbReference type="ARBA" id="ARBA00022989"/>
    </source>
</evidence>
<feature type="transmembrane region" description="Helical" evidence="7">
    <location>
        <begin position="6"/>
        <end position="25"/>
    </location>
</feature>
<protein>
    <submittedName>
        <fullName evidence="9">ABC transporter permease subunit</fullName>
    </submittedName>
</protein>
<feature type="transmembrane region" description="Helical" evidence="7">
    <location>
        <begin position="37"/>
        <end position="57"/>
    </location>
</feature>
<keyword evidence="10" id="KW-1185">Reference proteome</keyword>
<dbReference type="PANTHER" id="PTHR30465:SF44">
    <property type="entry name" value="ABC-TYPE DIPEPTIDE_OLIGOPEPTIDE TRANSPORT SYSTEM, PERMEASE COMPONENT"/>
    <property type="match status" value="1"/>
</dbReference>
<feature type="domain" description="ABC transmembrane type-1" evidence="8">
    <location>
        <begin position="1"/>
        <end position="194"/>
    </location>
</feature>
<dbReference type="KEGG" id="nnv:QNH39_18600"/>
<evidence type="ECO:0000256" key="6">
    <source>
        <dbReference type="ARBA" id="ARBA00023136"/>
    </source>
</evidence>
<dbReference type="Proteomes" id="UP001178288">
    <property type="component" value="Chromosome"/>
</dbReference>
<dbReference type="GO" id="GO:0055085">
    <property type="term" value="P:transmembrane transport"/>
    <property type="evidence" value="ECO:0007669"/>
    <property type="project" value="InterPro"/>
</dbReference>
<evidence type="ECO:0000313" key="10">
    <source>
        <dbReference type="Proteomes" id="UP001178288"/>
    </source>
</evidence>
<dbReference type="Pfam" id="PF00528">
    <property type="entry name" value="BPD_transp_1"/>
    <property type="match status" value="1"/>
</dbReference>
<sequence length="205" mass="23964">MSILFYAIIITILVSFLISYVFHFFSKRFKRLFEGILLIMDSIPDIIIILASQLLVIRLYQATGFKVLQLYGLRDNVYLLPIICLSFVPIVMVVKIMIKIFEEEIEEQYVEFAIAKGLSRSTVFIKHVVRNVIKSIFSHIGLIYWYMLSSLFVIEYLFQMQGFTSLLYRVNDSSLSSVAIILILIPFGLMRAAFFRIYERRVLNE</sequence>
<feature type="transmembrane region" description="Helical" evidence="7">
    <location>
        <begin position="77"/>
        <end position="98"/>
    </location>
</feature>
<keyword evidence="2 7" id="KW-0813">Transport</keyword>
<evidence type="ECO:0000256" key="4">
    <source>
        <dbReference type="ARBA" id="ARBA00022692"/>
    </source>
</evidence>
<keyword evidence="6 7" id="KW-0472">Membrane</keyword>
<organism evidence="9 10">
    <name type="scientific">Neobacillus novalis</name>
    <dbReference type="NCBI Taxonomy" id="220687"/>
    <lineage>
        <taxon>Bacteria</taxon>
        <taxon>Bacillati</taxon>
        <taxon>Bacillota</taxon>
        <taxon>Bacilli</taxon>
        <taxon>Bacillales</taxon>
        <taxon>Bacillaceae</taxon>
        <taxon>Neobacillus</taxon>
    </lineage>
</organism>
<comment type="similarity">
    <text evidence="7">Belongs to the binding-protein-dependent transport system permease family.</text>
</comment>
<gene>
    <name evidence="9" type="ORF">QNH39_18600</name>
</gene>
<evidence type="ECO:0000256" key="7">
    <source>
        <dbReference type="RuleBase" id="RU363032"/>
    </source>
</evidence>
<name>A0AA95SJW3_9BACI</name>
<feature type="transmembrane region" description="Helical" evidence="7">
    <location>
        <begin position="136"/>
        <end position="158"/>
    </location>
</feature>
<evidence type="ECO:0000256" key="3">
    <source>
        <dbReference type="ARBA" id="ARBA00022475"/>
    </source>
</evidence>
<keyword evidence="5 7" id="KW-1133">Transmembrane helix</keyword>
<evidence type="ECO:0000256" key="1">
    <source>
        <dbReference type="ARBA" id="ARBA00004651"/>
    </source>
</evidence>
<feature type="transmembrane region" description="Helical" evidence="7">
    <location>
        <begin position="178"/>
        <end position="198"/>
    </location>
</feature>
<keyword evidence="3" id="KW-1003">Cell membrane</keyword>
<dbReference type="EMBL" id="CP126114">
    <property type="protein sequence ID" value="WHY89081.1"/>
    <property type="molecule type" value="Genomic_DNA"/>
</dbReference>
<dbReference type="PANTHER" id="PTHR30465">
    <property type="entry name" value="INNER MEMBRANE ABC TRANSPORTER"/>
    <property type="match status" value="1"/>
</dbReference>
<evidence type="ECO:0000313" key="9">
    <source>
        <dbReference type="EMBL" id="WHY89081.1"/>
    </source>
</evidence>
<dbReference type="PROSITE" id="PS50928">
    <property type="entry name" value="ABC_TM1"/>
    <property type="match status" value="1"/>
</dbReference>
<reference evidence="9" key="1">
    <citation type="submission" date="2023-05" db="EMBL/GenBank/DDBJ databases">
        <title>Comparative genomics of Bacillaceae isolates and their secondary metabolite potential.</title>
        <authorList>
            <person name="Song L."/>
            <person name="Nielsen L.J."/>
            <person name="Mohite O."/>
            <person name="Xu X."/>
            <person name="Weber T."/>
            <person name="Kovacs A.T."/>
        </authorList>
    </citation>
    <scope>NUCLEOTIDE SEQUENCE</scope>
    <source>
        <strain evidence="9">XLM17</strain>
    </source>
</reference>
<dbReference type="GO" id="GO:0005886">
    <property type="term" value="C:plasma membrane"/>
    <property type="evidence" value="ECO:0007669"/>
    <property type="project" value="UniProtKB-SubCell"/>
</dbReference>
<accession>A0AA95SJW3</accession>
<comment type="subcellular location">
    <subcellularLocation>
        <location evidence="1 7">Cell membrane</location>
        <topology evidence="1 7">Multi-pass membrane protein</topology>
    </subcellularLocation>
</comment>
<evidence type="ECO:0000259" key="8">
    <source>
        <dbReference type="PROSITE" id="PS50928"/>
    </source>
</evidence>
<dbReference type="AlphaFoldDB" id="A0AA95SJW3"/>
<dbReference type="CDD" id="cd06261">
    <property type="entry name" value="TM_PBP2"/>
    <property type="match status" value="1"/>
</dbReference>
<evidence type="ECO:0000256" key="2">
    <source>
        <dbReference type="ARBA" id="ARBA00022448"/>
    </source>
</evidence>
<keyword evidence="4 7" id="KW-0812">Transmembrane</keyword>
<proteinExistence type="inferred from homology"/>